<feature type="domain" description="Nucleoside phosphorylase" evidence="1">
    <location>
        <begin position="626"/>
        <end position="892"/>
    </location>
</feature>
<dbReference type="VEuPathDB" id="FungiDB:ATEG_04207"/>
<name>A0A5M3YZT5_ASPTE</name>
<dbReference type="AlphaFoldDB" id="A0A5M3YZT5"/>
<organism evidence="3 4">
    <name type="scientific">Aspergillus terreus</name>
    <dbReference type="NCBI Taxonomy" id="33178"/>
    <lineage>
        <taxon>Eukaryota</taxon>
        <taxon>Fungi</taxon>
        <taxon>Dikarya</taxon>
        <taxon>Ascomycota</taxon>
        <taxon>Pezizomycotina</taxon>
        <taxon>Eurotiomycetes</taxon>
        <taxon>Eurotiomycetidae</taxon>
        <taxon>Eurotiales</taxon>
        <taxon>Aspergillaceae</taxon>
        <taxon>Aspergillus</taxon>
        <taxon>Aspergillus subgen. Circumdati</taxon>
    </lineage>
</organism>
<evidence type="ECO:0000313" key="4">
    <source>
        <dbReference type="Proteomes" id="UP000452235"/>
    </source>
</evidence>
<dbReference type="Proteomes" id="UP000452235">
    <property type="component" value="Unassembled WGS sequence"/>
</dbReference>
<evidence type="ECO:0000259" key="1">
    <source>
        <dbReference type="Pfam" id="PF01048"/>
    </source>
</evidence>
<dbReference type="EMBL" id="BLJY01000010">
    <property type="protein sequence ID" value="GFF19277.1"/>
    <property type="molecule type" value="Genomic_DNA"/>
</dbReference>
<proteinExistence type="predicted"/>
<dbReference type="PANTHER" id="PTHR46082:SF11">
    <property type="entry name" value="AAA+ ATPASE DOMAIN-CONTAINING PROTEIN-RELATED"/>
    <property type="match status" value="1"/>
</dbReference>
<evidence type="ECO:0000259" key="2">
    <source>
        <dbReference type="Pfam" id="PF24476"/>
    </source>
</evidence>
<dbReference type="PANTHER" id="PTHR46082">
    <property type="entry name" value="ATP/GTP-BINDING PROTEIN-RELATED"/>
    <property type="match status" value="1"/>
</dbReference>
<protein>
    <submittedName>
        <fullName evidence="3">Purine and uridine phosphorylase</fullName>
    </submittedName>
</protein>
<dbReference type="InterPro" id="IPR035994">
    <property type="entry name" value="Nucleoside_phosphorylase_sf"/>
</dbReference>
<accession>A0A5M3YZT5</accession>
<dbReference type="Pfam" id="PF01048">
    <property type="entry name" value="PNP_UDP_1"/>
    <property type="match status" value="1"/>
</dbReference>
<dbReference type="Pfam" id="PF24476">
    <property type="entry name" value="DUF7580"/>
    <property type="match status" value="1"/>
</dbReference>
<dbReference type="GO" id="GO:0003824">
    <property type="term" value="F:catalytic activity"/>
    <property type="evidence" value="ECO:0007669"/>
    <property type="project" value="InterPro"/>
</dbReference>
<dbReference type="Gene3D" id="3.40.50.1580">
    <property type="entry name" value="Nucleoside phosphorylase domain"/>
    <property type="match status" value="1"/>
</dbReference>
<dbReference type="InterPro" id="IPR053137">
    <property type="entry name" value="NLR-like"/>
</dbReference>
<comment type="caution">
    <text evidence="3">The sequence shown here is derived from an EMBL/GenBank/DDBJ whole genome shotgun (WGS) entry which is preliminary data.</text>
</comment>
<evidence type="ECO:0000313" key="3">
    <source>
        <dbReference type="EMBL" id="GFF19277.1"/>
    </source>
</evidence>
<dbReference type="InterPro" id="IPR056002">
    <property type="entry name" value="DUF7580"/>
</dbReference>
<reference evidence="3 4" key="1">
    <citation type="submission" date="2020-01" db="EMBL/GenBank/DDBJ databases">
        <title>Aspergillus terreus IFO 6365 whole genome shotgun sequence.</title>
        <authorList>
            <person name="Kanamasa S."/>
            <person name="Takahashi H."/>
        </authorList>
    </citation>
    <scope>NUCLEOTIDE SEQUENCE [LARGE SCALE GENOMIC DNA]</scope>
    <source>
        <strain evidence="3 4">IFO 6365</strain>
    </source>
</reference>
<gene>
    <name evidence="3" type="ORF">ATEIFO6365_0010005000</name>
</gene>
<keyword evidence="4" id="KW-1185">Reference proteome</keyword>
<feature type="domain" description="DUF7580" evidence="2">
    <location>
        <begin position="202"/>
        <end position="506"/>
    </location>
</feature>
<sequence length="1013" mass="113533">MRLCDDEKGYAQLFLTVLPFFIRALPPSSSASVSHPHHDTGTLRQEALKNSITLLRFELREMQNVLTESYSAYDLPPQDFETARDALEDILYLLEDLVDESIRKYQDRAHTWDFPKLKALEDVCLTELYSSSHPDQRLPWISFGTAAAQYRLICSQAQRFNETIRHIFDSPMVDPESQRRPLYQQDAYTPWDDDMAMNELAQAKRVSDIAQTLFRLLTEELQSCQPPHSAHIHLSGFSQPEIDTLISLCSHNGAGRWHRVSWCNQSHKNLPTMGLEDRKQNICTILKRSCKFKRHLRIQVSHDGSWHPIDAPGDRLKDIAMAPTLKLEELLHAKDGSRSSSIRLLKKDRLILAKSITRSLFYLIGSPLLSEAWKTEAIYVAQAHDPRTDIYKLYVLREITKDMMLKDDGGSEFVLHLAVILWELLFGRRIVILPEDEEDDDEDENISLFNALGREECDLRESCIEKPFLDIIANCLDLYPETELDDQELQSKVYWNILRPLQSYVEAYQPDIPVASAYHTASPLAQKYADKTMGESSRTRTSLLGPSAAHDPYTAIKRKMHFINKRMAYCGDVHKLNWEPRDLRPLPEEPGPDANGRFPCYVLPQTLSIETASTPSLRRLKHDDYRIGIVCALAKEHLAVRSLFDEKHQHLEIPLGDTNQYALGRLAHHDVVTACLPAGNYGTSPAAQIMTNMKRTFTSVEHYLLVGVGGGVPTKENDIRLGDVVVSLPGGGFPGVIQYDRGKDVENGEFEQTGALPPPPHALLNVISDLRSDPDLPSDPLQPHIKRISDRWPEYRHPGAGKDKLLQAEAVSLNGSTHKIDGWHNSHTVEIRSQPKIHYGLIASGNQVIKNAASRDRLGQKYNVLCVEMEAAGIANVTQCLVIRGICDYADSEKNEIWQDIPTTPVGLIRLPAFPGASLATVPVAVAVATAVQLDPQAYPVGQHPPPTVSAQLNHPLAQRPLPIPTGGAVVSAGTTIVRPSVVIVVDDVVGHDVVSQSRPVRQHPPWYTAEQA</sequence>
<dbReference type="OrthoDB" id="1577640at2759"/>
<dbReference type="GO" id="GO:0009116">
    <property type="term" value="P:nucleoside metabolic process"/>
    <property type="evidence" value="ECO:0007669"/>
    <property type="project" value="InterPro"/>
</dbReference>
<dbReference type="SUPFAM" id="SSF53167">
    <property type="entry name" value="Purine and uridine phosphorylases"/>
    <property type="match status" value="1"/>
</dbReference>
<dbReference type="InterPro" id="IPR000845">
    <property type="entry name" value="Nucleoside_phosphorylase_d"/>
</dbReference>